<protein>
    <submittedName>
        <fullName evidence="1">Uncharacterized protein</fullName>
    </submittedName>
</protein>
<keyword evidence="2" id="KW-1185">Reference proteome</keyword>
<evidence type="ECO:0000313" key="2">
    <source>
        <dbReference type="Proteomes" id="UP000001423"/>
    </source>
</evidence>
<gene>
    <name evidence="1" type="ordered locus">PMT_2922</name>
</gene>
<dbReference type="Proteomes" id="UP000001423">
    <property type="component" value="Chromosome"/>
</dbReference>
<dbReference type="eggNOG" id="ENOG5031U8M">
    <property type="taxonomic scope" value="Bacteria"/>
</dbReference>
<reference evidence="1 2" key="1">
    <citation type="journal article" date="2003" name="Nature">
        <title>Genome divergence in two Prochlorococcus ecotypes reflects oceanic niche differentiation.</title>
        <authorList>
            <person name="Rocap G."/>
            <person name="Larimer F.W."/>
            <person name="Lamerdin J.E."/>
            <person name="Malfatti S."/>
            <person name="Chain P."/>
            <person name="Ahlgren N.A."/>
            <person name="Arellano A."/>
            <person name="Coleman M."/>
            <person name="Hauser L."/>
            <person name="Hess W.R."/>
            <person name="Johnson Z.I."/>
            <person name="Land M.L."/>
            <person name="Lindell D."/>
            <person name="Post A.F."/>
            <person name="Regala W."/>
            <person name="Shah M."/>
            <person name="Shaw S.L."/>
            <person name="Steglich C."/>
            <person name="Sullivan M.B."/>
            <person name="Ting C.S."/>
            <person name="Tolonen A."/>
            <person name="Webb E.A."/>
            <person name="Zinser E.R."/>
            <person name="Chisholm S.W."/>
        </authorList>
    </citation>
    <scope>NUCLEOTIDE SEQUENCE [LARGE SCALE GENOMIC DNA]</scope>
    <source>
        <strain evidence="2">MIT 9313</strain>
    </source>
</reference>
<dbReference type="HOGENOM" id="CLU_3083553_0_0_3"/>
<evidence type="ECO:0000313" key="1">
    <source>
        <dbReference type="EMBL" id="CAX32440.1"/>
    </source>
</evidence>
<dbReference type="AlphaFoldDB" id="B9EST5"/>
<organism evidence="1 2">
    <name type="scientific">Prochlorococcus marinus (strain MIT 9313)</name>
    <dbReference type="NCBI Taxonomy" id="74547"/>
    <lineage>
        <taxon>Bacteria</taxon>
        <taxon>Bacillati</taxon>
        <taxon>Cyanobacteriota</taxon>
        <taxon>Cyanophyceae</taxon>
        <taxon>Synechococcales</taxon>
        <taxon>Prochlorococcaceae</taxon>
        <taxon>Prochlorococcus</taxon>
    </lineage>
</organism>
<dbReference type="KEGG" id="pmt:PMT_2922"/>
<sequence length="52" mass="5606">MIKIGTLNLEWSRALALMHGELGLKIVCRSFADQLQGTLAVPGSIASHRSTL</sequence>
<proteinExistence type="predicted"/>
<accession>B9EST5</accession>
<dbReference type="EMBL" id="BX548175">
    <property type="protein sequence ID" value="CAX32440.1"/>
    <property type="molecule type" value="Genomic_DNA"/>
</dbReference>
<name>B9EST5_PROMM</name>